<dbReference type="RefSeq" id="WP_200387760.1">
    <property type="nucleotide sequence ID" value="NZ_NRSD01000008.1"/>
</dbReference>
<sequence length="132" mass="14859">MTEFRRSSPAERRLLRVFNQLETAQRETLLSFAEFLLQQARADRVQPPALAEPTPIPRPESESVVAAIRRLSQTYAMLDRGPMLNETSALMSAHVLQGRAAAEVIDELEGLFARYYQDYRASHHSTGSPSNT</sequence>
<name>A0A9X0WHR1_9GAMM</name>
<gene>
    <name evidence="1" type="ORF">CKO25_09890</name>
</gene>
<organism evidence="1 2">
    <name type="scientific">Thiocapsa imhoffii</name>
    <dbReference type="NCBI Taxonomy" id="382777"/>
    <lineage>
        <taxon>Bacteria</taxon>
        <taxon>Pseudomonadati</taxon>
        <taxon>Pseudomonadota</taxon>
        <taxon>Gammaproteobacteria</taxon>
        <taxon>Chromatiales</taxon>
        <taxon>Chromatiaceae</taxon>
        <taxon>Thiocapsa</taxon>
    </lineage>
</organism>
<protein>
    <recommendedName>
        <fullName evidence="3">Crp/Fnr family transcriptional regulator</fullName>
    </recommendedName>
</protein>
<evidence type="ECO:0000313" key="1">
    <source>
        <dbReference type="EMBL" id="MBK1644956.1"/>
    </source>
</evidence>
<comment type="caution">
    <text evidence="1">The sequence shown here is derived from an EMBL/GenBank/DDBJ whole genome shotgun (WGS) entry which is preliminary data.</text>
</comment>
<dbReference type="AlphaFoldDB" id="A0A9X0WHR1"/>
<reference evidence="1 2" key="1">
    <citation type="journal article" date="2020" name="Microorganisms">
        <title>Osmotic Adaptation and Compatible Solute Biosynthesis of Phototrophic Bacteria as Revealed from Genome Analyses.</title>
        <authorList>
            <person name="Imhoff J.F."/>
            <person name="Rahn T."/>
            <person name="Kunzel S."/>
            <person name="Keller A."/>
            <person name="Neulinger S.C."/>
        </authorList>
    </citation>
    <scope>NUCLEOTIDE SEQUENCE [LARGE SCALE GENOMIC DNA]</scope>
    <source>
        <strain evidence="1 2">DSM 21303</strain>
    </source>
</reference>
<accession>A0A9X0WHR1</accession>
<dbReference type="Proteomes" id="UP001138802">
    <property type="component" value="Unassembled WGS sequence"/>
</dbReference>
<proteinExistence type="predicted"/>
<evidence type="ECO:0000313" key="2">
    <source>
        <dbReference type="Proteomes" id="UP001138802"/>
    </source>
</evidence>
<dbReference type="EMBL" id="NRSD01000008">
    <property type="protein sequence ID" value="MBK1644956.1"/>
    <property type="molecule type" value="Genomic_DNA"/>
</dbReference>
<keyword evidence="2" id="KW-1185">Reference proteome</keyword>
<evidence type="ECO:0008006" key="3">
    <source>
        <dbReference type="Google" id="ProtNLM"/>
    </source>
</evidence>